<sequence>MNSRSNPRLETLAAKLDSLKIDAMLVTDEVNVRYLSGFTGDSSALLVTTDQTTVLSDGRYDTQLADECPTLLTAIRPPDQTLTQLIAEFLASAGLQRIGIESNQWTLAAFNMLSQTCTSVGWVQTTGVVEGQRMIKDADEIAITRRAVDIAERAFQSILPMLPGRWTEREVAHELESKMRFLGAEGCSFSPIVAAGPMGALPHYHPRDQKLIDPSLGGEPTLLVDWGAKYKGYASDLTRTLHLPNASDRFRRAYAAVLEAQLAAIDAIRPGAKASDIDAIARGVLQRHGMADAFIHGLGHGTGLQIHESPRMSASSPEALSAGMIVTVEPGVYFAGEFGIRIEDDVLVTPSGHEVLSRLPKGLEQSEWLL</sequence>
<reference evidence="3 4" key="1">
    <citation type="submission" date="2019-02" db="EMBL/GenBank/DDBJ databases">
        <title>Deep-cultivation of Planctomycetes and their phenomic and genomic characterization uncovers novel biology.</title>
        <authorList>
            <person name="Wiegand S."/>
            <person name="Jogler M."/>
            <person name="Boedeker C."/>
            <person name="Pinto D."/>
            <person name="Vollmers J."/>
            <person name="Rivas-Marin E."/>
            <person name="Kohn T."/>
            <person name="Peeters S.H."/>
            <person name="Heuer A."/>
            <person name="Rast P."/>
            <person name="Oberbeckmann S."/>
            <person name="Bunk B."/>
            <person name="Jeske O."/>
            <person name="Meyerdierks A."/>
            <person name="Storesund J.E."/>
            <person name="Kallscheuer N."/>
            <person name="Luecker S."/>
            <person name="Lage O.M."/>
            <person name="Pohl T."/>
            <person name="Merkel B.J."/>
            <person name="Hornburger P."/>
            <person name="Mueller R.-W."/>
            <person name="Bruemmer F."/>
            <person name="Labrenz M."/>
            <person name="Spormann A.M."/>
            <person name="Op den Camp H."/>
            <person name="Overmann J."/>
            <person name="Amann R."/>
            <person name="Jetten M.S.M."/>
            <person name="Mascher T."/>
            <person name="Medema M.H."/>
            <person name="Devos D.P."/>
            <person name="Kaster A.-K."/>
            <person name="Ovreas L."/>
            <person name="Rohde M."/>
            <person name="Galperin M.Y."/>
            <person name="Jogler C."/>
        </authorList>
    </citation>
    <scope>NUCLEOTIDE SEQUENCE [LARGE SCALE GENOMIC DNA]</scope>
    <source>
        <strain evidence="3 4">K22_7</strain>
    </source>
</reference>
<evidence type="ECO:0000259" key="2">
    <source>
        <dbReference type="Pfam" id="PF01321"/>
    </source>
</evidence>
<dbReference type="InterPro" id="IPR000587">
    <property type="entry name" value="Creatinase_N"/>
</dbReference>
<accession>A0A517NBA4</accession>
<dbReference type="GO" id="GO:0016787">
    <property type="term" value="F:hydrolase activity"/>
    <property type="evidence" value="ECO:0007669"/>
    <property type="project" value="UniProtKB-KW"/>
</dbReference>
<protein>
    <submittedName>
        <fullName evidence="3">Putative peptidase</fullName>
        <ecNumber evidence="3">3.4.-.-</ecNumber>
    </submittedName>
</protein>
<dbReference type="SUPFAM" id="SSF55920">
    <property type="entry name" value="Creatinase/aminopeptidase"/>
    <property type="match status" value="1"/>
</dbReference>
<dbReference type="RefSeq" id="WP_145170017.1">
    <property type="nucleotide sequence ID" value="NZ_CP036525.1"/>
</dbReference>
<dbReference type="EC" id="3.4.-.-" evidence="3"/>
<dbReference type="CDD" id="cd01092">
    <property type="entry name" value="APP-like"/>
    <property type="match status" value="1"/>
</dbReference>
<dbReference type="Proteomes" id="UP000318538">
    <property type="component" value="Chromosome"/>
</dbReference>
<evidence type="ECO:0000313" key="3">
    <source>
        <dbReference type="EMBL" id="QDT04415.1"/>
    </source>
</evidence>
<dbReference type="SUPFAM" id="SSF53092">
    <property type="entry name" value="Creatinase/prolidase N-terminal domain"/>
    <property type="match status" value="1"/>
</dbReference>
<evidence type="ECO:0000259" key="1">
    <source>
        <dbReference type="Pfam" id="PF00557"/>
    </source>
</evidence>
<dbReference type="KEGG" id="rlc:K227x_28060"/>
<dbReference type="AlphaFoldDB" id="A0A517NBA4"/>
<dbReference type="Pfam" id="PF01321">
    <property type="entry name" value="Creatinase_N"/>
    <property type="match status" value="1"/>
</dbReference>
<dbReference type="InterPro" id="IPR000994">
    <property type="entry name" value="Pept_M24"/>
</dbReference>
<feature type="domain" description="Creatinase N-terminal" evidence="2">
    <location>
        <begin position="8"/>
        <end position="135"/>
    </location>
</feature>
<dbReference type="PANTHER" id="PTHR46112:SF3">
    <property type="entry name" value="AMINOPEPTIDASE YPDF"/>
    <property type="match status" value="1"/>
</dbReference>
<keyword evidence="3" id="KW-0378">Hydrolase</keyword>
<keyword evidence="4" id="KW-1185">Reference proteome</keyword>
<dbReference type="InterPro" id="IPR036005">
    <property type="entry name" value="Creatinase/aminopeptidase-like"/>
</dbReference>
<proteinExistence type="predicted"/>
<dbReference type="OrthoDB" id="9806388at2"/>
<organism evidence="3 4">
    <name type="scientific">Rubripirellula lacrimiformis</name>
    <dbReference type="NCBI Taxonomy" id="1930273"/>
    <lineage>
        <taxon>Bacteria</taxon>
        <taxon>Pseudomonadati</taxon>
        <taxon>Planctomycetota</taxon>
        <taxon>Planctomycetia</taxon>
        <taxon>Pirellulales</taxon>
        <taxon>Pirellulaceae</taxon>
        <taxon>Rubripirellula</taxon>
    </lineage>
</organism>
<dbReference type="Gene3D" id="3.40.350.10">
    <property type="entry name" value="Creatinase/prolidase N-terminal domain"/>
    <property type="match status" value="1"/>
</dbReference>
<dbReference type="InterPro" id="IPR029149">
    <property type="entry name" value="Creatin/AminoP/Spt16_N"/>
</dbReference>
<dbReference type="Pfam" id="PF00557">
    <property type="entry name" value="Peptidase_M24"/>
    <property type="match status" value="1"/>
</dbReference>
<dbReference type="Gene3D" id="3.90.230.10">
    <property type="entry name" value="Creatinase/methionine aminopeptidase superfamily"/>
    <property type="match status" value="1"/>
</dbReference>
<evidence type="ECO:0000313" key="4">
    <source>
        <dbReference type="Proteomes" id="UP000318538"/>
    </source>
</evidence>
<dbReference type="EMBL" id="CP036525">
    <property type="protein sequence ID" value="QDT04415.1"/>
    <property type="molecule type" value="Genomic_DNA"/>
</dbReference>
<dbReference type="InterPro" id="IPR050659">
    <property type="entry name" value="Peptidase_M24B"/>
</dbReference>
<feature type="domain" description="Peptidase M24" evidence="1">
    <location>
        <begin position="144"/>
        <end position="350"/>
    </location>
</feature>
<gene>
    <name evidence="3" type="ORF">K227x_28060</name>
</gene>
<name>A0A517NBA4_9BACT</name>
<dbReference type="PANTHER" id="PTHR46112">
    <property type="entry name" value="AMINOPEPTIDASE"/>
    <property type="match status" value="1"/>
</dbReference>